<feature type="region of interest" description="Disordered" evidence="1">
    <location>
        <begin position="1"/>
        <end position="33"/>
    </location>
</feature>
<dbReference type="AlphaFoldDB" id="A0A1N6WTW5"/>
<sequence length="126" mass="13509">MPVTHYKVGTFPQSGRREEKGVPVSNPDLPDPDGVTVSARGEIDLSTAADLQHEIEVAIASTASAVTVDLTEVTFLDSAGINALLRGRRLADDHRKPYHVTNAQGMVRQLLRLTGVWDHLSTPAGG</sequence>
<dbReference type="OrthoDB" id="3387413at2"/>
<evidence type="ECO:0000259" key="2">
    <source>
        <dbReference type="PROSITE" id="PS50801"/>
    </source>
</evidence>
<keyword evidence="4" id="KW-1185">Reference proteome</keyword>
<dbReference type="GO" id="GO:0043856">
    <property type="term" value="F:anti-sigma factor antagonist activity"/>
    <property type="evidence" value="ECO:0007669"/>
    <property type="project" value="TreeGrafter"/>
</dbReference>
<dbReference type="CDD" id="cd07043">
    <property type="entry name" value="STAS_anti-anti-sigma_factors"/>
    <property type="match status" value="1"/>
</dbReference>
<evidence type="ECO:0000256" key="1">
    <source>
        <dbReference type="SAM" id="MobiDB-lite"/>
    </source>
</evidence>
<reference evidence="3 4" key="1">
    <citation type="submission" date="2017-01" db="EMBL/GenBank/DDBJ databases">
        <authorList>
            <person name="Mah S.A."/>
            <person name="Swanson W.J."/>
            <person name="Moy G.W."/>
            <person name="Vacquier V.D."/>
        </authorList>
    </citation>
    <scope>NUCLEOTIDE SEQUENCE [LARGE SCALE GENOMIC DNA]</scope>
    <source>
        <strain evidence="3 4">DSM 45758</strain>
    </source>
</reference>
<dbReference type="EMBL" id="FTNF01000005">
    <property type="protein sequence ID" value="SIQ93500.1"/>
    <property type="molecule type" value="Genomic_DNA"/>
</dbReference>
<evidence type="ECO:0000313" key="4">
    <source>
        <dbReference type="Proteomes" id="UP000186004"/>
    </source>
</evidence>
<dbReference type="PANTHER" id="PTHR33495">
    <property type="entry name" value="ANTI-SIGMA FACTOR ANTAGONIST TM_1081-RELATED-RELATED"/>
    <property type="match status" value="1"/>
</dbReference>
<dbReference type="Pfam" id="PF13466">
    <property type="entry name" value="STAS_2"/>
    <property type="match status" value="1"/>
</dbReference>
<dbReference type="Gene3D" id="3.30.750.24">
    <property type="entry name" value="STAS domain"/>
    <property type="match status" value="1"/>
</dbReference>
<dbReference type="STRING" id="1198245.SAMN05444858_105105"/>
<evidence type="ECO:0000313" key="3">
    <source>
        <dbReference type="EMBL" id="SIQ93500.1"/>
    </source>
</evidence>
<dbReference type="SUPFAM" id="SSF52091">
    <property type="entry name" value="SpoIIaa-like"/>
    <property type="match status" value="1"/>
</dbReference>
<dbReference type="Proteomes" id="UP000186004">
    <property type="component" value="Unassembled WGS sequence"/>
</dbReference>
<protein>
    <submittedName>
        <fullName evidence="3">Anti-anti-sigma factor</fullName>
    </submittedName>
</protein>
<accession>A0A1N6WTW5</accession>
<dbReference type="InterPro" id="IPR002645">
    <property type="entry name" value="STAS_dom"/>
</dbReference>
<dbReference type="InterPro" id="IPR058548">
    <property type="entry name" value="MlaB-like_STAS"/>
</dbReference>
<dbReference type="PROSITE" id="PS50801">
    <property type="entry name" value="STAS"/>
    <property type="match status" value="1"/>
</dbReference>
<dbReference type="PANTHER" id="PTHR33495:SF2">
    <property type="entry name" value="ANTI-SIGMA FACTOR ANTAGONIST TM_1081-RELATED"/>
    <property type="match status" value="1"/>
</dbReference>
<name>A0A1N6WTW5_9ACTN</name>
<proteinExistence type="predicted"/>
<feature type="domain" description="STAS" evidence="2">
    <location>
        <begin position="35"/>
        <end position="126"/>
    </location>
</feature>
<organism evidence="3 4">
    <name type="scientific">Micromonospora avicenniae</name>
    <dbReference type="NCBI Taxonomy" id="1198245"/>
    <lineage>
        <taxon>Bacteria</taxon>
        <taxon>Bacillati</taxon>
        <taxon>Actinomycetota</taxon>
        <taxon>Actinomycetes</taxon>
        <taxon>Micromonosporales</taxon>
        <taxon>Micromonosporaceae</taxon>
        <taxon>Micromonospora</taxon>
    </lineage>
</organism>
<dbReference type="InterPro" id="IPR036513">
    <property type="entry name" value="STAS_dom_sf"/>
</dbReference>
<gene>
    <name evidence="3" type="ORF">SAMN05444858_105105</name>
</gene>